<evidence type="ECO:0000256" key="1">
    <source>
        <dbReference type="SAM" id="MobiDB-lite"/>
    </source>
</evidence>
<feature type="region of interest" description="Disordered" evidence="1">
    <location>
        <begin position="114"/>
        <end position="142"/>
    </location>
</feature>
<proteinExistence type="predicted"/>
<protein>
    <submittedName>
        <fullName evidence="2">Uncharacterized protein</fullName>
    </submittedName>
</protein>
<feature type="compositionally biased region" description="Basic and acidic residues" evidence="1">
    <location>
        <begin position="114"/>
        <end position="123"/>
    </location>
</feature>
<comment type="caution">
    <text evidence="2">The sequence shown here is derived from an EMBL/GenBank/DDBJ whole genome shotgun (WGS) entry which is preliminary data.</text>
</comment>
<sequence>MTKKIHPLRAKSIKLVESSKARHLNARLQLNPLKSRWAKLKDNGEDNGNNNNSDGDDNSENHSNNPNIKIRRLKILGSKRFTLPPRQSPRVKMNRFKSKLPATQAEEMHHYYNLKEQELKDETAANNNTNNESTKQPIDDEI</sequence>
<dbReference type="EMBL" id="MUJZ01006817">
    <property type="protein sequence ID" value="OTF82771.1"/>
    <property type="molecule type" value="Genomic_DNA"/>
</dbReference>
<evidence type="ECO:0000313" key="3">
    <source>
        <dbReference type="Proteomes" id="UP000194236"/>
    </source>
</evidence>
<gene>
    <name evidence="2" type="ORF">BLA29_011776</name>
</gene>
<feature type="non-terminal residue" evidence="2">
    <location>
        <position position="142"/>
    </location>
</feature>
<dbReference type="Proteomes" id="UP000194236">
    <property type="component" value="Unassembled WGS sequence"/>
</dbReference>
<name>A0A1Y3BP78_EURMA</name>
<dbReference type="AlphaFoldDB" id="A0A1Y3BP78"/>
<organism evidence="2 3">
    <name type="scientific">Euroglyphus maynei</name>
    <name type="common">Mayne's house dust mite</name>
    <dbReference type="NCBI Taxonomy" id="6958"/>
    <lineage>
        <taxon>Eukaryota</taxon>
        <taxon>Metazoa</taxon>
        <taxon>Ecdysozoa</taxon>
        <taxon>Arthropoda</taxon>
        <taxon>Chelicerata</taxon>
        <taxon>Arachnida</taxon>
        <taxon>Acari</taxon>
        <taxon>Acariformes</taxon>
        <taxon>Sarcoptiformes</taxon>
        <taxon>Astigmata</taxon>
        <taxon>Psoroptidia</taxon>
        <taxon>Analgoidea</taxon>
        <taxon>Pyroglyphidae</taxon>
        <taxon>Pyroglyphinae</taxon>
        <taxon>Euroglyphus</taxon>
    </lineage>
</organism>
<feature type="region of interest" description="Disordered" evidence="1">
    <location>
        <begin position="35"/>
        <end position="72"/>
    </location>
</feature>
<keyword evidence="3" id="KW-1185">Reference proteome</keyword>
<accession>A0A1Y3BP78</accession>
<evidence type="ECO:0000313" key="2">
    <source>
        <dbReference type="EMBL" id="OTF82771.1"/>
    </source>
</evidence>
<reference evidence="2 3" key="1">
    <citation type="submission" date="2017-03" db="EMBL/GenBank/DDBJ databases">
        <title>Genome Survey of Euroglyphus maynei.</title>
        <authorList>
            <person name="Arlian L.G."/>
            <person name="Morgan M.S."/>
            <person name="Rider S.D."/>
        </authorList>
    </citation>
    <scope>NUCLEOTIDE SEQUENCE [LARGE SCALE GENOMIC DNA]</scope>
    <source>
        <strain evidence="2">Arlian Lab</strain>
        <tissue evidence="2">Whole body</tissue>
    </source>
</reference>